<dbReference type="InterPro" id="IPR001930">
    <property type="entry name" value="Peptidase_M1"/>
</dbReference>
<dbReference type="InterPro" id="IPR014782">
    <property type="entry name" value="Peptidase_M1_dom"/>
</dbReference>
<dbReference type="Gene3D" id="3.30.2010.30">
    <property type="match status" value="1"/>
</dbReference>
<dbReference type="PANTHER" id="PTHR11533:SF174">
    <property type="entry name" value="PUROMYCIN-SENSITIVE AMINOPEPTIDASE-RELATED"/>
    <property type="match status" value="1"/>
</dbReference>
<dbReference type="GO" id="GO:0070006">
    <property type="term" value="F:metalloaminopeptidase activity"/>
    <property type="evidence" value="ECO:0007669"/>
    <property type="project" value="TreeGrafter"/>
</dbReference>
<gene>
    <name evidence="4" type="ORF">SMN809_LOCUS4076</name>
</gene>
<dbReference type="Gene3D" id="2.60.40.1730">
    <property type="entry name" value="tricorn interacting facor f3 domain"/>
    <property type="match status" value="1"/>
</dbReference>
<feature type="domain" description="Aminopeptidase N-like N-terminal" evidence="3">
    <location>
        <begin position="14"/>
        <end position="217"/>
    </location>
</feature>
<dbReference type="PANTHER" id="PTHR11533">
    <property type="entry name" value="PROTEASE M1 ZINC METALLOPROTEASE"/>
    <property type="match status" value="1"/>
</dbReference>
<dbReference type="GO" id="GO:0016020">
    <property type="term" value="C:membrane"/>
    <property type="evidence" value="ECO:0007669"/>
    <property type="project" value="TreeGrafter"/>
</dbReference>
<dbReference type="Pfam" id="PF17900">
    <property type="entry name" value="Peptidase_M1_N"/>
    <property type="match status" value="1"/>
</dbReference>
<dbReference type="GO" id="GO:0005615">
    <property type="term" value="C:extracellular space"/>
    <property type="evidence" value="ECO:0007669"/>
    <property type="project" value="TreeGrafter"/>
</dbReference>
<accession>A0A8S2KNL1</accession>
<dbReference type="PRINTS" id="PR00756">
    <property type="entry name" value="ALADIPTASE"/>
</dbReference>
<dbReference type="Pfam" id="PF01433">
    <property type="entry name" value="Peptidase_M1"/>
    <property type="match status" value="1"/>
</dbReference>
<reference evidence="4" key="1">
    <citation type="submission" date="2021-02" db="EMBL/GenBank/DDBJ databases">
        <authorList>
            <person name="Nowell W R."/>
        </authorList>
    </citation>
    <scope>NUCLEOTIDE SEQUENCE</scope>
</reference>
<protein>
    <submittedName>
        <fullName evidence="4">Uncharacterized protein</fullName>
    </submittedName>
</protein>
<dbReference type="InterPro" id="IPR045357">
    <property type="entry name" value="Aminopeptidase_N-like_N"/>
</dbReference>
<dbReference type="EMBL" id="CAJOBI010000906">
    <property type="protein sequence ID" value="CAF3852097.1"/>
    <property type="molecule type" value="Genomic_DNA"/>
</dbReference>
<evidence type="ECO:0000259" key="3">
    <source>
        <dbReference type="Pfam" id="PF17900"/>
    </source>
</evidence>
<sequence>MSSRRLSRSQNVIPKHYDVHLTTDLDSGQFCGSVKIELIVKQHNQTSIKLDASHLLIELSSISLIIISSSIQIDCTVEVNELNETLEIRLTNEQTFSFDVPYRLIINSFSGHVTTQNHIGFYRSTVDILSYNDNNSNEISIVKKHYGITQMSPTHCRRVFPCFDEPSLRATFDLTLDIPRHMQALSNMPQLYAQDNLLTSDTKRIRFQQTPSMPTFLLCFVIGEFDMIQAEPVERLKKDSGLSPIELTAYTLPGRKHEATFALNCAHKALHYYADLFQIDYPMSKLDLVAVPDLFYPAMEDWALILFKVRLFDDQS</sequence>
<proteinExistence type="predicted"/>
<dbReference type="GO" id="GO:0005737">
    <property type="term" value="C:cytoplasm"/>
    <property type="evidence" value="ECO:0007669"/>
    <property type="project" value="TreeGrafter"/>
</dbReference>
<dbReference type="InterPro" id="IPR042097">
    <property type="entry name" value="Aminopeptidase_N-like_N_sf"/>
</dbReference>
<dbReference type="Proteomes" id="UP000676336">
    <property type="component" value="Unassembled WGS sequence"/>
</dbReference>
<feature type="domain" description="Peptidase M1 membrane alanine aminopeptidase" evidence="2">
    <location>
        <begin position="261"/>
        <end position="310"/>
    </location>
</feature>
<organism evidence="4 5">
    <name type="scientific">Rotaria magnacalcarata</name>
    <dbReference type="NCBI Taxonomy" id="392030"/>
    <lineage>
        <taxon>Eukaryota</taxon>
        <taxon>Metazoa</taxon>
        <taxon>Spiralia</taxon>
        <taxon>Gnathifera</taxon>
        <taxon>Rotifera</taxon>
        <taxon>Eurotatoria</taxon>
        <taxon>Bdelloidea</taxon>
        <taxon>Philodinida</taxon>
        <taxon>Philodinidae</taxon>
        <taxon>Rotaria</taxon>
    </lineage>
</organism>
<evidence type="ECO:0000259" key="2">
    <source>
        <dbReference type="Pfam" id="PF01433"/>
    </source>
</evidence>
<dbReference type="GO" id="GO:0006508">
    <property type="term" value="P:proteolysis"/>
    <property type="evidence" value="ECO:0007669"/>
    <property type="project" value="InterPro"/>
</dbReference>
<dbReference type="SUPFAM" id="SSF55486">
    <property type="entry name" value="Metalloproteases ('zincins'), catalytic domain"/>
    <property type="match status" value="1"/>
</dbReference>
<name>A0A8S2KNL1_9BILA</name>
<dbReference type="GO" id="GO:0008270">
    <property type="term" value="F:zinc ion binding"/>
    <property type="evidence" value="ECO:0007669"/>
    <property type="project" value="InterPro"/>
</dbReference>
<keyword evidence="1" id="KW-0645">Protease</keyword>
<keyword evidence="1" id="KW-0378">Hydrolase</keyword>
<evidence type="ECO:0000313" key="4">
    <source>
        <dbReference type="EMBL" id="CAF3852097.1"/>
    </source>
</evidence>
<evidence type="ECO:0000256" key="1">
    <source>
        <dbReference type="ARBA" id="ARBA00022438"/>
    </source>
</evidence>
<dbReference type="InterPro" id="IPR050344">
    <property type="entry name" value="Peptidase_M1_aminopeptidases"/>
</dbReference>
<evidence type="ECO:0000313" key="5">
    <source>
        <dbReference type="Proteomes" id="UP000676336"/>
    </source>
</evidence>
<dbReference type="SUPFAM" id="SSF63737">
    <property type="entry name" value="Leukotriene A4 hydrolase N-terminal domain"/>
    <property type="match status" value="1"/>
</dbReference>
<keyword evidence="1" id="KW-0031">Aminopeptidase</keyword>
<dbReference type="GO" id="GO:0043171">
    <property type="term" value="P:peptide catabolic process"/>
    <property type="evidence" value="ECO:0007669"/>
    <property type="project" value="TreeGrafter"/>
</dbReference>
<dbReference type="GO" id="GO:0042277">
    <property type="term" value="F:peptide binding"/>
    <property type="evidence" value="ECO:0007669"/>
    <property type="project" value="TreeGrafter"/>
</dbReference>
<comment type="caution">
    <text evidence="4">The sequence shown here is derived from an EMBL/GenBank/DDBJ whole genome shotgun (WGS) entry which is preliminary data.</text>
</comment>
<dbReference type="AlphaFoldDB" id="A0A8S2KNL1"/>